<feature type="region of interest" description="Disordered" evidence="1">
    <location>
        <begin position="40"/>
        <end position="87"/>
    </location>
</feature>
<dbReference type="PROSITE" id="PS51257">
    <property type="entry name" value="PROKAR_LIPOPROTEIN"/>
    <property type="match status" value="1"/>
</dbReference>
<accession>A0ABX3A6H9</accession>
<proteinExistence type="predicted"/>
<evidence type="ECO:0000313" key="4">
    <source>
        <dbReference type="Proteomes" id="UP000094329"/>
    </source>
</evidence>
<name>A0ABX3A6H9_9GAMM</name>
<dbReference type="EMBL" id="MDTU01000001">
    <property type="protein sequence ID" value="ODN43837.1"/>
    <property type="molecule type" value="Genomic_DNA"/>
</dbReference>
<keyword evidence="2" id="KW-0732">Signal</keyword>
<organism evidence="3 4">
    <name type="scientific">Piscirickettsia litoralis</name>
    <dbReference type="NCBI Taxonomy" id="1891921"/>
    <lineage>
        <taxon>Bacteria</taxon>
        <taxon>Pseudomonadati</taxon>
        <taxon>Pseudomonadota</taxon>
        <taxon>Gammaproteobacteria</taxon>
        <taxon>Thiotrichales</taxon>
        <taxon>Piscirickettsiaceae</taxon>
        <taxon>Piscirickettsia</taxon>
    </lineage>
</organism>
<protein>
    <recommendedName>
        <fullName evidence="5">Lipoprotein</fullName>
    </recommendedName>
</protein>
<dbReference type="RefSeq" id="WP_069313633.1">
    <property type="nucleotide sequence ID" value="NZ_MDTU01000001.1"/>
</dbReference>
<feature type="chain" id="PRO_5045814892" description="Lipoprotein" evidence="2">
    <location>
        <begin position="20"/>
        <end position="87"/>
    </location>
</feature>
<reference evidence="3 4" key="1">
    <citation type="submission" date="2016-08" db="EMBL/GenBank/DDBJ databases">
        <title>Draft genome sequence of Candidatus Piscirickettsia litoralis, from seawater.</title>
        <authorList>
            <person name="Wan X."/>
            <person name="Lee A.J."/>
            <person name="Hou S."/>
            <person name="Donachie S.P."/>
        </authorList>
    </citation>
    <scope>NUCLEOTIDE SEQUENCE [LARGE SCALE GENOMIC DNA]</scope>
    <source>
        <strain evidence="3 4">Y2</strain>
    </source>
</reference>
<keyword evidence="4" id="KW-1185">Reference proteome</keyword>
<evidence type="ECO:0000256" key="2">
    <source>
        <dbReference type="SAM" id="SignalP"/>
    </source>
</evidence>
<evidence type="ECO:0000256" key="1">
    <source>
        <dbReference type="SAM" id="MobiDB-lite"/>
    </source>
</evidence>
<dbReference type="Proteomes" id="UP000094329">
    <property type="component" value="Unassembled WGS sequence"/>
</dbReference>
<gene>
    <name evidence="3" type="ORF">BGC07_14225</name>
</gene>
<evidence type="ECO:0008006" key="5">
    <source>
        <dbReference type="Google" id="ProtNLM"/>
    </source>
</evidence>
<evidence type="ECO:0000313" key="3">
    <source>
        <dbReference type="EMBL" id="ODN43837.1"/>
    </source>
</evidence>
<feature type="signal peptide" evidence="2">
    <location>
        <begin position="1"/>
        <end position="19"/>
    </location>
</feature>
<sequence length="87" mass="9394">MKLKLGFAMAAFAAISVLAGCSSYDKIVRDHYDNYLYTTPKVGPALKTPSNLSTPEQSTGRYPLPSDFKVVGSSNQADLSPPNILKK</sequence>
<comment type="caution">
    <text evidence="3">The sequence shown here is derived from an EMBL/GenBank/DDBJ whole genome shotgun (WGS) entry which is preliminary data.</text>
</comment>
<feature type="compositionally biased region" description="Polar residues" evidence="1">
    <location>
        <begin position="48"/>
        <end position="60"/>
    </location>
</feature>